<evidence type="ECO:0000313" key="2">
    <source>
        <dbReference type="Proteomes" id="UP000218542"/>
    </source>
</evidence>
<accession>A0A286TTN1</accession>
<protein>
    <submittedName>
        <fullName evidence="1">Transaldolase</fullName>
    </submittedName>
</protein>
<name>A0A286TTN1_9BACT</name>
<dbReference type="RefSeq" id="WP_096892377.1">
    <property type="nucleotide sequence ID" value="NZ_BAOS01000001.1"/>
</dbReference>
<dbReference type="EMBL" id="BAOS01000001">
    <property type="protein sequence ID" value="GAX59242.1"/>
    <property type="molecule type" value="Genomic_DNA"/>
</dbReference>
<sequence length="210" mass="24323">MRHKQPLTYITEIYKDMVKQIDPAYLIPPDMLEIIPLTKKSISEEGVLLQSGLKTLATSEPNKFFIKQSWGSFKEVRNDLLIQAYSTLIEAKNEIPIKIISDSIPHLIILSENQRIRHKIDIVIWQQLFEKGDIFLGRRACLNHKQIDQISLSNCDLNLLGEEKQEINLGSYWAGFIASYAIKENKDILEIYFSSLNTLFSDRIINFPFH</sequence>
<dbReference type="Proteomes" id="UP000218542">
    <property type="component" value="Unassembled WGS sequence"/>
</dbReference>
<keyword evidence="2" id="KW-1185">Reference proteome</keyword>
<gene>
    <name evidence="1" type="ORF">SCALIN_C01_0173</name>
</gene>
<reference evidence="2" key="1">
    <citation type="journal article" date="2017" name="Environ. Microbiol. Rep.">
        <title>Genetic Diversity of Marine Anaerobic Ammonium-Oxidizing Bacteria as Revealed by Genomic and Proteomic Analyses of 'Candidatus Scalindua japonica'.</title>
        <authorList>
            <person name="Oshiki M."/>
            <person name="Mizuto K."/>
            <person name="Kimura Z."/>
            <person name="Kindaichi T."/>
            <person name="Satoh H."/>
            <person name="Okabe S."/>
        </authorList>
    </citation>
    <scope>NUCLEOTIDE SEQUENCE [LARGE SCALE GENOMIC DNA]</scope>
    <source>
        <strain evidence="2">husup-a2</strain>
    </source>
</reference>
<evidence type="ECO:0000313" key="1">
    <source>
        <dbReference type="EMBL" id="GAX59242.1"/>
    </source>
</evidence>
<comment type="caution">
    <text evidence="1">The sequence shown here is derived from an EMBL/GenBank/DDBJ whole genome shotgun (WGS) entry which is preliminary data.</text>
</comment>
<organism evidence="1 2">
    <name type="scientific">Candidatus Scalindua japonica</name>
    <dbReference type="NCBI Taxonomy" id="1284222"/>
    <lineage>
        <taxon>Bacteria</taxon>
        <taxon>Pseudomonadati</taxon>
        <taxon>Planctomycetota</taxon>
        <taxon>Candidatus Brocadiia</taxon>
        <taxon>Candidatus Brocadiales</taxon>
        <taxon>Candidatus Scalinduaceae</taxon>
        <taxon>Candidatus Scalindua</taxon>
    </lineage>
</organism>
<proteinExistence type="predicted"/>
<dbReference type="AlphaFoldDB" id="A0A286TTN1"/>